<dbReference type="EMBL" id="JARIHO010000125">
    <property type="protein sequence ID" value="KAJ7301852.1"/>
    <property type="molecule type" value="Genomic_DNA"/>
</dbReference>
<dbReference type="PANTHER" id="PTHR47570:SF1">
    <property type="entry name" value="ZINC ION BINDING PROTEIN"/>
    <property type="match status" value="1"/>
</dbReference>
<gene>
    <name evidence="6" type="ORF">DFH08DRAFT_759939</name>
</gene>
<dbReference type="PROSITE" id="PS50865">
    <property type="entry name" value="ZF_MYND_2"/>
    <property type="match status" value="1"/>
</dbReference>
<dbReference type="InterPro" id="IPR046824">
    <property type="entry name" value="Mss51-like_C"/>
</dbReference>
<dbReference type="Proteomes" id="UP001218218">
    <property type="component" value="Unassembled WGS sequence"/>
</dbReference>
<feature type="domain" description="MYND-type" evidence="5">
    <location>
        <begin position="33"/>
        <end position="85"/>
    </location>
</feature>
<dbReference type="SUPFAM" id="SSF144232">
    <property type="entry name" value="HIT/MYND zinc finger-like"/>
    <property type="match status" value="1"/>
</dbReference>
<proteinExistence type="predicted"/>
<organism evidence="6 7">
    <name type="scientific">Mycena albidolilacea</name>
    <dbReference type="NCBI Taxonomy" id="1033008"/>
    <lineage>
        <taxon>Eukaryota</taxon>
        <taxon>Fungi</taxon>
        <taxon>Dikarya</taxon>
        <taxon>Basidiomycota</taxon>
        <taxon>Agaricomycotina</taxon>
        <taxon>Agaricomycetes</taxon>
        <taxon>Agaricomycetidae</taxon>
        <taxon>Agaricales</taxon>
        <taxon>Marasmiineae</taxon>
        <taxon>Mycenaceae</taxon>
        <taxon>Mycena</taxon>
    </lineage>
</organism>
<evidence type="ECO:0000313" key="7">
    <source>
        <dbReference type="Proteomes" id="UP001218218"/>
    </source>
</evidence>
<dbReference type="Gene3D" id="6.10.140.2220">
    <property type="match status" value="1"/>
</dbReference>
<dbReference type="Pfam" id="PF01753">
    <property type="entry name" value="zf-MYND"/>
    <property type="match status" value="1"/>
</dbReference>
<reference evidence="6" key="1">
    <citation type="submission" date="2023-03" db="EMBL/GenBank/DDBJ databases">
        <title>Massive genome expansion in bonnet fungi (Mycena s.s.) driven by repeated elements and novel gene families across ecological guilds.</title>
        <authorList>
            <consortium name="Lawrence Berkeley National Laboratory"/>
            <person name="Harder C.B."/>
            <person name="Miyauchi S."/>
            <person name="Viragh M."/>
            <person name="Kuo A."/>
            <person name="Thoen E."/>
            <person name="Andreopoulos B."/>
            <person name="Lu D."/>
            <person name="Skrede I."/>
            <person name="Drula E."/>
            <person name="Henrissat B."/>
            <person name="Morin E."/>
            <person name="Kohler A."/>
            <person name="Barry K."/>
            <person name="LaButti K."/>
            <person name="Morin E."/>
            <person name="Salamov A."/>
            <person name="Lipzen A."/>
            <person name="Mereny Z."/>
            <person name="Hegedus B."/>
            <person name="Baldrian P."/>
            <person name="Stursova M."/>
            <person name="Weitz H."/>
            <person name="Taylor A."/>
            <person name="Grigoriev I.V."/>
            <person name="Nagy L.G."/>
            <person name="Martin F."/>
            <person name="Kauserud H."/>
        </authorList>
    </citation>
    <scope>NUCLEOTIDE SEQUENCE</scope>
    <source>
        <strain evidence="6">CBHHK002</strain>
    </source>
</reference>
<accession>A0AAD6YZD7</accession>
<sequence length="478" mass="53785">MLGIAGVSFPAEEYLKLYHGKTDPEMVEMLSQCHKCNAHGPDVQLSRCSLCKAVEYCSKKCQSDEWKGVGLDLKIVGNNPHKRKCAWFKRAMEQLPEIAAIQQLFPWSANVKGPREMIQIPNQIELLLGLKGEGVTNGYWREPGIDNAIHDSDYPLRTLSPAYICHGSMFLEPVLPSHAKAWKLPSSQIPHLEFEDSKLKSRIPALHNNDFVQDWTSYYAWRNLDRESPVALRMDMVLTVYYLLTKVLGVVDTSKGATESRRTLKIHFVGAEKELNIIPLFSELALLIPNTDIAMTFFGQACKKLCDVAKVKHPKSLANRSTVFEYTAPAALGGSTLRVKINGQSDLYDSANIALDRPDALIAENAGLFHYMTWQFVYHYAARAGIPWGITEYHMIEVLEYEEHMVQWRDLAMQGVRIDLTNNLNKISREEVAETMGRLSRVQARGAGLNPFMRPGLLCSGRGSLDPRACNGFVLRVC</sequence>
<dbReference type="GO" id="GO:0008270">
    <property type="term" value="F:zinc ion binding"/>
    <property type="evidence" value="ECO:0007669"/>
    <property type="project" value="UniProtKB-KW"/>
</dbReference>
<evidence type="ECO:0000256" key="2">
    <source>
        <dbReference type="ARBA" id="ARBA00022771"/>
    </source>
</evidence>
<comment type="caution">
    <text evidence="6">The sequence shown here is derived from an EMBL/GenBank/DDBJ whole genome shotgun (WGS) entry which is preliminary data.</text>
</comment>
<dbReference type="Pfam" id="PF20179">
    <property type="entry name" value="MSS51_C"/>
    <property type="match status" value="1"/>
</dbReference>
<evidence type="ECO:0000313" key="6">
    <source>
        <dbReference type="EMBL" id="KAJ7301852.1"/>
    </source>
</evidence>
<dbReference type="AlphaFoldDB" id="A0AAD6YZD7"/>
<protein>
    <recommendedName>
        <fullName evidence="5">MYND-type domain-containing protein</fullName>
    </recommendedName>
</protein>
<keyword evidence="7" id="KW-1185">Reference proteome</keyword>
<keyword evidence="2 4" id="KW-0863">Zinc-finger</keyword>
<evidence type="ECO:0000256" key="1">
    <source>
        <dbReference type="ARBA" id="ARBA00022723"/>
    </source>
</evidence>
<keyword evidence="3" id="KW-0862">Zinc</keyword>
<evidence type="ECO:0000256" key="4">
    <source>
        <dbReference type="PROSITE-ProRule" id="PRU00134"/>
    </source>
</evidence>
<evidence type="ECO:0000259" key="5">
    <source>
        <dbReference type="PROSITE" id="PS50865"/>
    </source>
</evidence>
<keyword evidence="1" id="KW-0479">Metal-binding</keyword>
<name>A0AAD6YZD7_9AGAR</name>
<dbReference type="InterPro" id="IPR002893">
    <property type="entry name" value="Znf_MYND"/>
</dbReference>
<dbReference type="PANTHER" id="PTHR47570">
    <property type="entry name" value="ZINC ION BINDING PROTEIN"/>
    <property type="match status" value="1"/>
</dbReference>
<evidence type="ECO:0000256" key="3">
    <source>
        <dbReference type="ARBA" id="ARBA00022833"/>
    </source>
</evidence>